<name>A0A0G3IE53_9BURK</name>
<evidence type="ECO:0000313" key="1">
    <source>
        <dbReference type="EMBL" id="AKK24833.1"/>
    </source>
</evidence>
<evidence type="ECO:0000313" key="2">
    <source>
        <dbReference type="Proteomes" id="UP000035050"/>
    </source>
</evidence>
<keyword evidence="2" id="KW-1185">Reference proteome</keyword>
<proteinExistence type="predicted"/>
<accession>A0A0G3IE53</accession>
<keyword evidence="1" id="KW-0614">Plasmid</keyword>
<dbReference type="Proteomes" id="UP000035050">
    <property type="component" value="Plasmid pPO70-1"/>
</dbReference>
<organism evidence="1 2">
    <name type="scientific">Pandoraea oxalativorans</name>
    <dbReference type="NCBI Taxonomy" id="573737"/>
    <lineage>
        <taxon>Bacteria</taxon>
        <taxon>Pseudomonadati</taxon>
        <taxon>Pseudomonadota</taxon>
        <taxon>Betaproteobacteria</taxon>
        <taxon>Burkholderiales</taxon>
        <taxon>Burkholderiaceae</taxon>
        <taxon>Pandoraea</taxon>
    </lineage>
</organism>
<dbReference type="PATRIC" id="fig|573737.6.peg.5801"/>
<dbReference type="RefSeq" id="WP_052654448.1">
    <property type="nucleotide sequence ID" value="NZ_CP011518.2"/>
</dbReference>
<sequence>MLHNVLRPPKNVAPRQDVEVHTAPPGLPAVPHDLDFGNDAQVLAMHRELTEALERQPEWASTVDGDPRVAGAFASLILHRYAAARQAAPDAIPDAWQAAQAIVAAHLSPTGNEELRRTLATDAAPQGIFAQLGDSGRLCLTAQVCHRDADAHVLDRRWALAVSDYATAKLAYAQVPGSEATVKELDRLATLAQAQANQQNQHVETKLSLLWERAQALADQPEAAAPIYMKIGRLTFEHHVTLDDVEALQATLQDAAKAFAAASARYTDRGQTAKALDADLRAAHALDCGLQYQKAAALYTKVKQGLLARQDVHKGSHGAERADIDAHNAKYAEDRARAADIHRLLYRTAVDFAKSGQDAEAAKSYESLAWMHQRAGQPVQAGLLLRLAQACHVRVAQRQMTAAQDFAAQGKYARAGHIYADAQERFRLADQPQQAQEAKEAKKLAYARAEAQSKLFEQLAQAMGAHTTKVDQNQPGGVENTPLVNRLQQLLREFPDALP</sequence>
<gene>
    <name evidence="1" type="ORF">MB84_29085</name>
</gene>
<protein>
    <submittedName>
        <fullName evidence="1">Uncharacterized protein</fullName>
    </submittedName>
</protein>
<dbReference type="KEGG" id="pox:MB84_29085"/>
<reference evidence="1" key="1">
    <citation type="submission" date="2016-06" db="EMBL/GenBank/DDBJ databases">
        <title>Pandoraea oxalativorans DSM 23570 Genome Sequencing.</title>
        <authorList>
            <person name="Ee R."/>
            <person name="Lim Y.-L."/>
            <person name="Yong D."/>
            <person name="Yin W.-F."/>
            <person name="Chan K.-G."/>
        </authorList>
    </citation>
    <scope>NUCLEOTIDE SEQUENCE</scope>
    <source>
        <strain evidence="1">DSM 23570</strain>
        <plasmid evidence="1">pPO70-1</plasmid>
    </source>
</reference>
<geneLocation type="plasmid" evidence="1 2">
    <name>pPO70-1</name>
</geneLocation>
<dbReference type="EMBL" id="CP011518">
    <property type="protein sequence ID" value="AKK24833.1"/>
    <property type="molecule type" value="Genomic_DNA"/>
</dbReference>
<dbReference type="AlphaFoldDB" id="A0A0G3IE53"/>